<protein>
    <submittedName>
        <fullName evidence="1">Tat pathway signal protein</fullName>
    </submittedName>
</protein>
<dbReference type="Gene3D" id="1.25.40.10">
    <property type="entry name" value="Tetratricopeptide repeat domain"/>
    <property type="match status" value="1"/>
</dbReference>
<dbReference type="InterPro" id="IPR011990">
    <property type="entry name" value="TPR-like_helical_dom_sf"/>
</dbReference>
<dbReference type="SUPFAM" id="SSF48452">
    <property type="entry name" value="TPR-like"/>
    <property type="match status" value="1"/>
</dbReference>
<dbReference type="EMBL" id="BAAAZO010000006">
    <property type="protein sequence ID" value="GAA3617669.1"/>
    <property type="molecule type" value="Genomic_DNA"/>
</dbReference>
<reference evidence="2" key="1">
    <citation type="journal article" date="2019" name="Int. J. Syst. Evol. Microbiol.">
        <title>The Global Catalogue of Microorganisms (GCM) 10K type strain sequencing project: providing services to taxonomists for standard genome sequencing and annotation.</title>
        <authorList>
            <consortium name="The Broad Institute Genomics Platform"/>
            <consortium name="The Broad Institute Genome Sequencing Center for Infectious Disease"/>
            <person name="Wu L."/>
            <person name="Ma J."/>
        </authorList>
    </citation>
    <scope>NUCLEOTIDE SEQUENCE [LARGE SCALE GENOMIC DNA]</scope>
    <source>
        <strain evidence="2">JCM 16902</strain>
    </source>
</reference>
<evidence type="ECO:0000313" key="2">
    <source>
        <dbReference type="Proteomes" id="UP001501074"/>
    </source>
</evidence>
<dbReference type="RefSeq" id="WP_231482378.1">
    <property type="nucleotide sequence ID" value="NZ_BAAAZO010000006.1"/>
</dbReference>
<gene>
    <name evidence="1" type="ORF">GCM10022223_37900</name>
</gene>
<dbReference type="Proteomes" id="UP001501074">
    <property type="component" value="Unassembled WGS sequence"/>
</dbReference>
<evidence type="ECO:0000313" key="1">
    <source>
        <dbReference type="EMBL" id="GAA3617669.1"/>
    </source>
</evidence>
<name>A0ABP6ZRH3_9ACTN</name>
<accession>A0ABP6ZRH3</accession>
<organism evidence="1 2">
    <name type="scientific">Kineosporia mesophila</name>
    <dbReference type="NCBI Taxonomy" id="566012"/>
    <lineage>
        <taxon>Bacteria</taxon>
        <taxon>Bacillati</taxon>
        <taxon>Actinomycetota</taxon>
        <taxon>Actinomycetes</taxon>
        <taxon>Kineosporiales</taxon>
        <taxon>Kineosporiaceae</taxon>
        <taxon>Kineosporia</taxon>
    </lineage>
</organism>
<comment type="caution">
    <text evidence="1">The sequence shown here is derived from an EMBL/GenBank/DDBJ whole genome shotgun (WGS) entry which is preliminary data.</text>
</comment>
<sequence>MEFFVGTTPAQRSQNQLLRQYLRELDMTYDSLARAVSNVAAENGEVLRTNKSAVAHWIAGTEPEDRTILYIVEALSRRAGRTISPRRLGFRDVAQLLLPVQHPGQSAAVLSRMDLERPGVLAAAVYTVTAAQVPLTYDPEPVSRLLRASSGCARIGSQDVSVVRTVTQAFASADEILGGGHGLSTVATYLADTAAPMLSGRFATEKVRCEAFAAASELAWLLGWKHHDLGHEGAAQQYYLLGYQLAMEADPQAHAAWMMRAIAHQALSLNHPQHGLVILQKALQQARGSLDGSTEALLHITQARAHAALQERTLAARALLAAEDALRRPAEPQPSYSRLMGPPQAAVDSHTARTLTEIGDHAGAAHRHRAAFASWDLRMYPRVHLLTHMDLGDSLAAQAHADEAINAWNQAVDLAEGLDSGRSRSAFESIRSTLSIYRRRRVPGAAGLAQRVHDLAS</sequence>
<proteinExistence type="predicted"/>
<keyword evidence="2" id="KW-1185">Reference proteome</keyword>